<gene>
    <name evidence="2" type="ORF">OESDEN_15097</name>
</gene>
<reference evidence="2 3" key="1">
    <citation type="submission" date="2014-03" db="EMBL/GenBank/DDBJ databases">
        <title>Draft genome of the hookworm Oesophagostomum dentatum.</title>
        <authorList>
            <person name="Mitreva M."/>
        </authorList>
    </citation>
    <scope>NUCLEOTIDE SEQUENCE [LARGE SCALE GENOMIC DNA]</scope>
    <source>
        <strain evidence="2 3">OD-Hann</strain>
    </source>
</reference>
<feature type="compositionally biased region" description="Pro residues" evidence="1">
    <location>
        <begin position="33"/>
        <end position="47"/>
    </location>
</feature>
<feature type="compositionally biased region" description="Polar residues" evidence="1">
    <location>
        <begin position="1"/>
        <end position="21"/>
    </location>
</feature>
<dbReference type="AlphaFoldDB" id="A0A0B1SMU2"/>
<proteinExistence type="predicted"/>
<accession>A0A0B1SMU2</accession>
<keyword evidence="3" id="KW-1185">Reference proteome</keyword>
<dbReference type="OrthoDB" id="5855736at2759"/>
<evidence type="ECO:0000313" key="2">
    <source>
        <dbReference type="EMBL" id="KHJ85181.1"/>
    </source>
</evidence>
<sequence length="97" mass="10619">MQSNNPNSAVYYNNGSNYQRNTRPDIPSYRTPDPQPPVRLDPLPPRTQQPVATPTLMPASPTPATAHITPAPLNYWPDQPGGQSGAQPVRNIMDSDI</sequence>
<evidence type="ECO:0000256" key="1">
    <source>
        <dbReference type="SAM" id="MobiDB-lite"/>
    </source>
</evidence>
<feature type="compositionally biased region" description="Low complexity" evidence="1">
    <location>
        <begin position="58"/>
        <end position="72"/>
    </location>
</feature>
<protein>
    <submittedName>
        <fullName evidence="2">Uncharacterized protein</fullName>
    </submittedName>
</protein>
<organism evidence="2 3">
    <name type="scientific">Oesophagostomum dentatum</name>
    <name type="common">Nodular worm</name>
    <dbReference type="NCBI Taxonomy" id="61180"/>
    <lineage>
        <taxon>Eukaryota</taxon>
        <taxon>Metazoa</taxon>
        <taxon>Ecdysozoa</taxon>
        <taxon>Nematoda</taxon>
        <taxon>Chromadorea</taxon>
        <taxon>Rhabditida</taxon>
        <taxon>Rhabditina</taxon>
        <taxon>Rhabditomorpha</taxon>
        <taxon>Strongyloidea</taxon>
        <taxon>Strongylidae</taxon>
        <taxon>Oesophagostomum</taxon>
    </lineage>
</organism>
<name>A0A0B1SMU2_OESDE</name>
<dbReference type="EMBL" id="KN565032">
    <property type="protein sequence ID" value="KHJ85181.1"/>
    <property type="molecule type" value="Genomic_DNA"/>
</dbReference>
<dbReference type="Proteomes" id="UP000053660">
    <property type="component" value="Unassembled WGS sequence"/>
</dbReference>
<evidence type="ECO:0000313" key="3">
    <source>
        <dbReference type="Proteomes" id="UP000053660"/>
    </source>
</evidence>
<feature type="region of interest" description="Disordered" evidence="1">
    <location>
        <begin position="1"/>
        <end position="97"/>
    </location>
</feature>